<keyword evidence="3" id="KW-1185">Reference proteome</keyword>
<dbReference type="AlphaFoldDB" id="A0A9W4XZC1"/>
<protein>
    <submittedName>
        <fullName evidence="2">Uncharacterized protein</fullName>
    </submittedName>
</protein>
<feature type="coiled-coil region" evidence="1">
    <location>
        <begin position="307"/>
        <end position="334"/>
    </location>
</feature>
<dbReference type="OrthoDB" id="5419927at2759"/>
<dbReference type="PANTHER" id="PTHR40619:SF3">
    <property type="entry name" value="FUNGAL STAND N-TERMINAL GOODBYE DOMAIN-CONTAINING PROTEIN"/>
    <property type="match status" value="1"/>
</dbReference>
<evidence type="ECO:0000313" key="3">
    <source>
        <dbReference type="Proteomes" id="UP001152607"/>
    </source>
</evidence>
<proteinExistence type="predicted"/>
<sequence length="684" mass="76339">MTHETSTAVRLRLLSNGAAEYLETRAHESLGLELAGSESLQYEPLRDRFIAKDFALRGKDQNTQSKEKLKDLESTLSRFAKILKERGCDDQLGIVLKEPTNYQLEDVLSVTESIQKNYRDAENVKTTMGVIRKFFRKSGEHHGQLSRLLKFVPNDNYGAIILGGFTLIIGAAGRADKLRTVIYETLAKIPLKLSEVQELAEVHYRSGILQMHADAVFVSIFVTLEKIVNELTKNVAKKGISLLFKGDRHGFDVTEAIQAVESSLEEFRIQVGICSEQRFGRMDMKMTRSMLAAESCEEKASEMVSGLAGLSQQVVSLSEQLEGFKKRHAEAKETHKQLFEAAEQPSPLRLSDGTQEEEQKEIVGYSKLQVDVFNHIYMLLTASPAFDSNTGKIDLQRALAMRTERESAAARRNHKAVSALLRLLKPTCTTVDSDLREAFDGAGTMSAGDVEKIQFALTSDAMYRWLKLPRSNVLLVECQTFPVTIPNPITYVTAYLTKMLREKEYPTTAFFCGLQANTSMDKRKSGPIALIKSLLAQLLLEVEKKRPTTHIAQTRAFVKNGESLKDVNFVFDCLHRFLSLIDSPTGGIFILIDSAVYLTGSDAENSEILRLLLSLTRDSKLMVKILITGVFSVTTVHGLACEVLYVPDDIPGGGIGFDPNFLEESMLESFGEFELLEDNEEEKS</sequence>
<organism evidence="2 3">
    <name type="scientific">Periconia digitata</name>
    <dbReference type="NCBI Taxonomy" id="1303443"/>
    <lineage>
        <taxon>Eukaryota</taxon>
        <taxon>Fungi</taxon>
        <taxon>Dikarya</taxon>
        <taxon>Ascomycota</taxon>
        <taxon>Pezizomycotina</taxon>
        <taxon>Dothideomycetes</taxon>
        <taxon>Pleosporomycetidae</taxon>
        <taxon>Pleosporales</taxon>
        <taxon>Massarineae</taxon>
        <taxon>Periconiaceae</taxon>
        <taxon>Periconia</taxon>
    </lineage>
</organism>
<accession>A0A9W4XZC1</accession>
<name>A0A9W4XZC1_9PLEO</name>
<evidence type="ECO:0000313" key="2">
    <source>
        <dbReference type="EMBL" id="CAI6342067.1"/>
    </source>
</evidence>
<dbReference type="EMBL" id="CAOQHR010000013">
    <property type="protein sequence ID" value="CAI6342067.1"/>
    <property type="molecule type" value="Genomic_DNA"/>
</dbReference>
<evidence type="ECO:0000256" key="1">
    <source>
        <dbReference type="SAM" id="Coils"/>
    </source>
</evidence>
<comment type="caution">
    <text evidence="2">The sequence shown here is derived from an EMBL/GenBank/DDBJ whole genome shotgun (WGS) entry which is preliminary data.</text>
</comment>
<dbReference type="Proteomes" id="UP001152607">
    <property type="component" value="Unassembled WGS sequence"/>
</dbReference>
<dbReference type="PANTHER" id="PTHR40619">
    <property type="entry name" value="FUNGAL STAND N-TERMINAL GOODBYE DOMAIN-CONTAINING PROTEIN"/>
    <property type="match status" value="1"/>
</dbReference>
<reference evidence="2" key="1">
    <citation type="submission" date="2023-01" db="EMBL/GenBank/DDBJ databases">
        <authorList>
            <person name="Van Ghelder C."/>
            <person name="Rancurel C."/>
        </authorList>
    </citation>
    <scope>NUCLEOTIDE SEQUENCE</scope>
    <source>
        <strain evidence="2">CNCM I-4278</strain>
    </source>
</reference>
<keyword evidence="1" id="KW-0175">Coiled coil</keyword>
<gene>
    <name evidence="2" type="ORF">PDIGIT_LOCUS15270</name>
</gene>